<dbReference type="InterPro" id="IPR011006">
    <property type="entry name" value="CheY-like_superfamily"/>
</dbReference>
<keyword evidence="4" id="KW-0805">Transcription regulation</keyword>
<keyword evidence="2 8" id="KW-0597">Phosphoprotein</keyword>
<dbReference type="PROSITE" id="PS50110">
    <property type="entry name" value="RESPONSE_REGULATORY"/>
    <property type="match status" value="1"/>
</dbReference>
<dbReference type="SUPFAM" id="SSF46894">
    <property type="entry name" value="C-terminal effector domain of the bipartite response regulators"/>
    <property type="match status" value="1"/>
</dbReference>
<dbReference type="Proteomes" id="UP000261212">
    <property type="component" value="Unassembled WGS sequence"/>
</dbReference>
<dbReference type="InterPro" id="IPR039420">
    <property type="entry name" value="WalR-like"/>
</dbReference>
<evidence type="ECO:0000259" key="11">
    <source>
        <dbReference type="PROSITE" id="PS51755"/>
    </source>
</evidence>
<dbReference type="EMBL" id="QUSM01000002">
    <property type="protein sequence ID" value="RGD74935.1"/>
    <property type="molecule type" value="Genomic_DNA"/>
</dbReference>
<dbReference type="GO" id="GO:0032993">
    <property type="term" value="C:protein-DNA complex"/>
    <property type="evidence" value="ECO:0007669"/>
    <property type="project" value="TreeGrafter"/>
</dbReference>
<dbReference type="SMART" id="SM00448">
    <property type="entry name" value="REC"/>
    <property type="match status" value="1"/>
</dbReference>
<dbReference type="Gene3D" id="1.10.10.10">
    <property type="entry name" value="Winged helix-like DNA-binding domain superfamily/Winged helix DNA-binding domain"/>
    <property type="match status" value="1"/>
</dbReference>
<organism evidence="12 13">
    <name type="scientific">Anaerofustis stercorihominis</name>
    <dbReference type="NCBI Taxonomy" id="214853"/>
    <lineage>
        <taxon>Bacteria</taxon>
        <taxon>Bacillati</taxon>
        <taxon>Bacillota</taxon>
        <taxon>Clostridia</taxon>
        <taxon>Eubacteriales</taxon>
        <taxon>Eubacteriaceae</taxon>
        <taxon>Anaerofustis</taxon>
    </lineage>
</organism>
<dbReference type="Gene3D" id="6.10.250.690">
    <property type="match status" value="1"/>
</dbReference>
<dbReference type="Gene3D" id="3.40.50.2300">
    <property type="match status" value="1"/>
</dbReference>
<feature type="domain" description="OmpR/PhoB-type" evidence="11">
    <location>
        <begin position="125"/>
        <end position="222"/>
    </location>
</feature>
<dbReference type="CDD" id="cd00383">
    <property type="entry name" value="trans_reg_C"/>
    <property type="match status" value="1"/>
</dbReference>
<comment type="function">
    <text evidence="7">May play the central regulatory role in sporulation. It may be an element of the effector pathway responsible for the activation of sporulation genes in response to nutritional stress. Spo0A may act in concert with spo0H (a sigma factor) to control the expression of some genes that are critical to the sporulation process.</text>
</comment>
<evidence type="ECO:0000256" key="5">
    <source>
        <dbReference type="ARBA" id="ARBA00023125"/>
    </source>
</evidence>
<sequence>MRVLIIEDEVNLALPLVALLEKNKILADTVADGTSGLMLARKPVYDVIVLDIMLPEIDGLTILKTLREEHNNTPILLLTALDNIDDRVKGLDLGADDYLTKPFDTKELIARIKALSRRGSGSITEEVLHIGNVSLNVNNASLSIGDREETLTKKEANLLETLMKNKDNVLSKDYILDKVWGIDSYAIDNSVEIYIHYLRKKLGSDADVKIVTNRGLGYTLKEKDNA</sequence>
<evidence type="ECO:0000256" key="7">
    <source>
        <dbReference type="ARBA" id="ARBA00024867"/>
    </source>
</evidence>
<dbReference type="InterPro" id="IPR001867">
    <property type="entry name" value="OmpR/PhoB-type_DNA-bd"/>
</dbReference>
<comment type="caution">
    <text evidence="12">The sequence shown here is derived from an EMBL/GenBank/DDBJ whole genome shotgun (WGS) entry which is preliminary data.</text>
</comment>
<evidence type="ECO:0000256" key="6">
    <source>
        <dbReference type="ARBA" id="ARBA00023163"/>
    </source>
</evidence>
<name>A0A3E3E0W8_9FIRM</name>
<evidence type="ECO:0000256" key="9">
    <source>
        <dbReference type="PROSITE-ProRule" id="PRU01091"/>
    </source>
</evidence>
<dbReference type="Pfam" id="PF00486">
    <property type="entry name" value="Trans_reg_C"/>
    <property type="match status" value="1"/>
</dbReference>
<feature type="DNA-binding region" description="OmpR/PhoB-type" evidence="9">
    <location>
        <begin position="125"/>
        <end position="222"/>
    </location>
</feature>
<dbReference type="RefSeq" id="WP_117531026.1">
    <property type="nucleotide sequence ID" value="NZ_QUSM01000002.1"/>
</dbReference>
<gene>
    <name evidence="12" type="ORF">DW687_01015</name>
</gene>
<feature type="domain" description="Response regulatory" evidence="10">
    <location>
        <begin position="2"/>
        <end position="116"/>
    </location>
</feature>
<evidence type="ECO:0000259" key="10">
    <source>
        <dbReference type="PROSITE" id="PS50110"/>
    </source>
</evidence>
<dbReference type="InterPro" id="IPR001789">
    <property type="entry name" value="Sig_transdc_resp-reg_receiver"/>
</dbReference>
<evidence type="ECO:0000313" key="12">
    <source>
        <dbReference type="EMBL" id="RGD74935.1"/>
    </source>
</evidence>
<dbReference type="InterPro" id="IPR016032">
    <property type="entry name" value="Sig_transdc_resp-reg_C-effctor"/>
</dbReference>
<dbReference type="SMART" id="SM00862">
    <property type="entry name" value="Trans_reg_C"/>
    <property type="match status" value="1"/>
</dbReference>
<evidence type="ECO:0000256" key="2">
    <source>
        <dbReference type="ARBA" id="ARBA00022553"/>
    </source>
</evidence>
<evidence type="ECO:0000256" key="3">
    <source>
        <dbReference type="ARBA" id="ARBA00023012"/>
    </source>
</evidence>
<evidence type="ECO:0000256" key="4">
    <source>
        <dbReference type="ARBA" id="ARBA00023015"/>
    </source>
</evidence>
<dbReference type="SUPFAM" id="SSF52172">
    <property type="entry name" value="CheY-like"/>
    <property type="match status" value="1"/>
</dbReference>
<dbReference type="Pfam" id="PF00072">
    <property type="entry name" value="Response_reg"/>
    <property type="match status" value="1"/>
</dbReference>
<evidence type="ECO:0000256" key="1">
    <source>
        <dbReference type="ARBA" id="ARBA00018672"/>
    </source>
</evidence>
<dbReference type="GO" id="GO:0005829">
    <property type="term" value="C:cytosol"/>
    <property type="evidence" value="ECO:0007669"/>
    <property type="project" value="TreeGrafter"/>
</dbReference>
<dbReference type="InterPro" id="IPR036388">
    <property type="entry name" value="WH-like_DNA-bd_sf"/>
</dbReference>
<feature type="modified residue" description="4-aspartylphosphate" evidence="8">
    <location>
        <position position="51"/>
    </location>
</feature>
<proteinExistence type="predicted"/>
<evidence type="ECO:0000313" key="13">
    <source>
        <dbReference type="Proteomes" id="UP000261212"/>
    </source>
</evidence>
<evidence type="ECO:0000256" key="8">
    <source>
        <dbReference type="PROSITE-ProRule" id="PRU00169"/>
    </source>
</evidence>
<dbReference type="GO" id="GO:0006355">
    <property type="term" value="P:regulation of DNA-templated transcription"/>
    <property type="evidence" value="ECO:0007669"/>
    <property type="project" value="InterPro"/>
</dbReference>
<dbReference type="GO" id="GO:0000156">
    <property type="term" value="F:phosphorelay response regulator activity"/>
    <property type="evidence" value="ECO:0007669"/>
    <property type="project" value="TreeGrafter"/>
</dbReference>
<keyword evidence="6" id="KW-0804">Transcription</keyword>
<keyword evidence="3" id="KW-0902">Two-component regulatory system</keyword>
<dbReference type="PROSITE" id="PS51755">
    <property type="entry name" value="OMPR_PHOB"/>
    <property type="match status" value="1"/>
</dbReference>
<dbReference type="AlphaFoldDB" id="A0A3E3E0W8"/>
<dbReference type="PANTHER" id="PTHR48111">
    <property type="entry name" value="REGULATOR OF RPOS"/>
    <property type="match status" value="1"/>
</dbReference>
<dbReference type="GO" id="GO:0000976">
    <property type="term" value="F:transcription cis-regulatory region binding"/>
    <property type="evidence" value="ECO:0007669"/>
    <property type="project" value="TreeGrafter"/>
</dbReference>
<dbReference type="PANTHER" id="PTHR48111:SF1">
    <property type="entry name" value="TWO-COMPONENT RESPONSE REGULATOR ORR33"/>
    <property type="match status" value="1"/>
</dbReference>
<protein>
    <recommendedName>
        <fullName evidence="1">Stage 0 sporulation protein A homolog</fullName>
    </recommendedName>
</protein>
<reference evidence="12 13" key="1">
    <citation type="submission" date="2018-08" db="EMBL/GenBank/DDBJ databases">
        <title>A genome reference for cultivated species of the human gut microbiota.</title>
        <authorList>
            <person name="Zou Y."/>
            <person name="Xue W."/>
            <person name="Luo G."/>
        </authorList>
    </citation>
    <scope>NUCLEOTIDE SEQUENCE [LARGE SCALE GENOMIC DNA]</scope>
    <source>
        <strain evidence="12 13">AM25-6</strain>
    </source>
</reference>
<keyword evidence="5 9" id="KW-0238">DNA-binding</keyword>
<accession>A0A3E3E0W8</accession>